<reference evidence="2 3" key="1">
    <citation type="submission" date="2023-05" db="EMBL/GenBank/DDBJ databases">
        <title>Streptantibioticus silvisoli sp. nov., acidotolerant actinomycetes 1 from pine litter.</title>
        <authorList>
            <person name="Swiecimska M."/>
            <person name="Golinska P."/>
            <person name="Sangal V."/>
            <person name="Wachnowicz B."/>
            <person name="Goodfellow M."/>
        </authorList>
    </citation>
    <scope>NUCLEOTIDE SEQUENCE [LARGE SCALE GENOMIC DNA]</scope>
    <source>
        <strain evidence="2 3">SL54</strain>
    </source>
</reference>
<dbReference type="EMBL" id="JAAGKO020000009">
    <property type="protein sequence ID" value="MDI5962928.1"/>
    <property type="molecule type" value="Genomic_DNA"/>
</dbReference>
<dbReference type="InterPro" id="IPR014001">
    <property type="entry name" value="Helicase_ATP-bd"/>
</dbReference>
<dbReference type="InterPro" id="IPR027417">
    <property type="entry name" value="P-loop_NTPase"/>
</dbReference>
<dbReference type="PROSITE" id="PS51192">
    <property type="entry name" value="HELICASE_ATP_BIND_1"/>
    <property type="match status" value="1"/>
</dbReference>
<dbReference type="Proteomes" id="UP001156398">
    <property type="component" value="Unassembled WGS sequence"/>
</dbReference>
<feature type="domain" description="Helicase ATP-binding" evidence="1">
    <location>
        <begin position="79"/>
        <end position="271"/>
    </location>
</feature>
<dbReference type="GO" id="GO:0004386">
    <property type="term" value="F:helicase activity"/>
    <property type="evidence" value="ECO:0007669"/>
    <property type="project" value="UniProtKB-KW"/>
</dbReference>
<keyword evidence="2" id="KW-0347">Helicase</keyword>
<dbReference type="Pfam" id="PF19778">
    <property type="entry name" value="RE_endonuc"/>
    <property type="match status" value="1"/>
</dbReference>
<evidence type="ECO:0000313" key="2">
    <source>
        <dbReference type="EMBL" id="MDI5962928.1"/>
    </source>
</evidence>
<dbReference type="InterPro" id="IPR050742">
    <property type="entry name" value="Helicase_Restrict-Modif_Enz"/>
</dbReference>
<dbReference type="Pfam" id="PF04851">
    <property type="entry name" value="ResIII"/>
    <property type="match status" value="1"/>
</dbReference>
<protein>
    <submittedName>
        <fullName evidence="2">DEAD/DEAH box helicase family protein</fullName>
    </submittedName>
</protein>
<keyword evidence="2" id="KW-0547">Nucleotide-binding</keyword>
<organism evidence="2 3">
    <name type="scientific">Streptantibioticus silvisoli</name>
    <dbReference type="NCBI Taxonomy" id="2705255"/>
    <lineage>
        <taxon>Bacteria</taxon>
        <taxon>Bacillati</taxon>
        <taxon>Actinomycetota</taxon>
        <taxon>Actinomycetes</taxon>
        <taxon>Kitasatosporales</taxon>
        <taxon>Streptomycetaceae</taxon>
        <taxon>Streptantibioticus</taxon>
    </lineage>
</organism>
<accession>A0ABT6VZN6</accession>
<dbReference type="PANTHER" id="PTHR47396:SF1">
    <property type="entry name" value="ATP-DEPENDENT HELICASE IRC3-RELATED"/>
    <property type="match status" value="1"/>
</dbReference>
<dbReference type="InterPro" id="IPR006935">
    <property type="entry name" value="Helicase/UvrB_N"/>
</dbReference>
<gene>
    <name evidence="2" type="ORF">POF43_009435</name>
</gene>
<evidence type="ECO:0000259" key="1">
    <source>
        <dbReference type="PROSITE" id="PS51192"/>
    </source>
</evidence>
<sequence>MKFSFDADLDYQRQAIDAVTGLFRGQEVMTSQFTVHAHPAVHASFDGFSDLGYGNMLRLDPETILANLHDIQHHTGLAPETSLDSMNFTIEMETGTGKTYVYLRTIYELHQFYGFTKFMIVVPSVAIKEGVETSVRMLREHFGSLYGNPPMSFFQFDGGNLSRVRSFATSSSIQIMIVTVAAINKKTNKIYQPAEDLDFEVPADLIRATNPIIIVDEPQSVYGDTGIGSKKGAGRGALEDLNALATLRYSATHSKGDKANLVYRLDAIAAYEKQLVKQIEVDSLVTSASGTTPYVKLLGVTRGKGGAFTARVEADVEQGNEIKRKAVTVDTTSRRNLADVTGRELYKDLTVVAINAAQGQQSISFDTVTKPLNVGDSIGAEVSIPERARQMIAQTIRQHLLKEQEFAIHEREIKVLSLFFVDSVAKYREYGSDGEALPGEYVRIFEEEYTRIASEPQFNTLLGDCSVGTVAKETHQGYFSVDRRKGGAQVLVETIETTDKGRQQASLAYEQIMRDKVGLTTPGTPLRFIFSHSALQEGWDNPNVFQICVLRNMGTERWRRQSIGRGLRLCVDGAGNRVHGFDINRLTVIANESYEEFADRLQREMAEDLGIQFGVITVDGFARLSFKAADGEVFRVGSAAAQLLCQALFHEGYIDVKGKVQDRLRQAVQSGDANLAKVVKDSVHSKNAAKEVLGLIKRLAKPMDVKKAGERLASPLVQERLESPEFKELWDRIQHRTEYRVEVDEASLRDAMVKALRGMLPVPKRRGEWLTHRVKRIDHSGLTTEAAAARRADVTYADSEDLPDILSVLADRTQLTRATLAHVLTESGTLGQFRDNPQAYIDQAGRQLNITKADFLVKGLRYELVDPSRPEAECRYTLSLLRDADLAGYTGLGGNIVSDAEGNAISFEKKSVYRYLVVDSNAEKDFALALLQRPEIKTFVKLPSSFKIPTPLGNYNPDWALTVERTDGSRYIVFETKGVNELELLRPIEQGKITSARIHFDTVKDSIGIDDLEYEVINGIEGATSVMERDTKP</sequence>
<dbReference type="SUPFAM" id="SSF52540">
    <property type="entry name" value="P-loop containing nucleoside triphosphate hydrolases"/>
    <property type="match status" value="2"/>
</dbReference>
<dbReference type="RefSeq" id="WP_271322294.1">
    <property type="nucleotide sequence ID" value="NZ_JAAGKO020000009.1"/>
</dbReference>
<comment type="caution">
    <text evidence="2">The sequence shown here is derived from an EMBL/GenBank/DDBJ whole genome shotgun (WGS) entry which is preliminary data.</text>
</comment>
<dbReference type="Gene3D" id="3.40.50.300">
    <property type="entry name" value="P-loop containing nucleotide triphosphate hydrolases"/>
    <property type="match status" value="2"/>
</dbReference>
<dbReference type="PANTHER" id="PTHR47396">
    <property type="entry name" value="TYPE I RESTRICTION ENZYME ECOKI R PROTEIN"/>
    <property type="match status" value="1"/>
</dbReference>
<keyword evidence="3" id="KW-1185">Reference proteome</keyword>
<keyword evidence="2" id="KW-0067">ATP-binding</keyword>
<proteinExistence type="predicted"/>
<name>A0ABT6VZN6_9ACTN</name>
<evidence type="ECO:0000313" key="3">
    <source>
        <dbReference type="Proteomes" id="UP001156398"/>
    </source>
</evidence>
<keyword evidence="2" id="KW-0378">Hydrolase</keyword>
<dbReference type="InterPro" id="IPR045572">
    <property type="entry name" value="RE_endonuc_C"/>
</dbReference>